<dbReference type="HOGENOM" id="CLU_479210_0_0_1"/>
<reference evidence="5 6" key="1">
    <citation type="journal article" date="2013" name="Nature">
        <title>Insights into bilaterian evolution from three spiralian genomes.</title>
        <authorList>
            <person name="Simakov O."/>
            <person name="Marletaz F."/>
            <person name="Cho S.J."/>
            <person name="Edsinger-Gonzales E."/>
            <person name="Havlak P."/>
            <person name="Hellsten U."/>
            <person name="Kuo D.H."/>
            <person name="Larsson T."/>
            <person name="Lv J."/>
            <person name="Arendt D."/>
            <person name="Savage R."/>
            <person name="Osoegawa K."/>
            <person name="de Jong P."/>
            <person name="Grimwood J."/>
            <person name="Chapman J.A."/>
            <person name="Shapiro H."/>
            <person name="Aerts A."/>
            <person name="Otillar R.P."/>
            <person name="Terry A.Y."/>
            <person name="Boore J.L."/>
            <person name="Grigoriev I.V."/>
            <person name="Lindberg D.R."/>
            <person name="Seaver E.C."/>
            <person name="Weisblat D.A."/>
            <person name="Putnam N.H."/>
            <person name="Rokhsar D.S."/>
        </authorList>
    </citation>
    <scope>NUCLEOTIDE SEQUENCE [LARGE SCALE GENOMIC DNA]</scope>
</reference>
<dbReference type="PANTHER" id="PTHR44472:SF1">
    <property type="entry name" value="DDB1 AND CUL4 ASSOCIATED FACTOR 4"/>
    <property type="match status" value="1"/>
</dbReference>
<evidence type="ECO:0000256" key="2">
    <source>
        <dbReference type="ARBA" id="ARBA00022737"/>
    </source>
</evidence>
<dbReference type="InterPro" id="IPR001680">
    <property type="entry name" value="WD40_rpt"/>
</dbReference>
<dbReference type="CTD" id="20248918"/>
<proteinExistence type="predicted"/>
<keyword evidence="2" id="KW-0677">Repeat</keyword>
<feature type="compositionally biased region" description="Basic and acidic residues" evidence="4">
    <location>
        <begin position="14"/>
        <end position="25"/>
    </location>
</feature>
<dbReference type="AlphaFoldDB" id="V4AKS4"/>
<dbReference type="STRING" id="225164.V4AKS4"/>
<dbReference type="InterPro" id="IPR015943">
    <property type="entry name" value="WD40/YVTN_repeat-like_dom_sf"/>
</dbReference>
<dbReference type="RefSeq" id="XP_009055024.1">
    <property type="nucleotide sequence ID" value="XM_009056776.1"/>
</dbReference>
<dbReference type="InterPro" id="IPR052254">
    <property type="entry name" value="CUL4-DDB1_E3_ligase_receptor"/>
</dbReference>
<dbReference type="OrthoDB" id="128867at2759"/>
<feature type="compositionally biased region" description="Basic residues" evidence="4">
    <location>
        <begin position="78"/>
        <end position="87"/>
    </location>
</feature>
<dbReference type="GeneID" id="20248918"/>
<accession>V4AKS4</accession>
<dbReference type="OMA" id="TRIWSFH"/>
<feature type="compositionally biased region" description="Polar residues" evidence="4">
    <location>
        <begin position="48"/>
        <end position="70"/>
    </location>
</feature>
<dbReference type="EMBL" id="KB201847">
    <property type="protein sequence ID" value="ESO94176.1"/>
    <property type="molecule type" value="Genomic_DNA"/>
</dbReference>
<evidence type="ECO:0000313" key="5">
    <source>
        <dbReference type="EMBL" id="ESO94176.1"/>
    </source>
</evidence>
<dbReference type="SMART" id="SM00320">
    <property type="entry name" value="WD40"/>
    <property type="match status" value="1"/>
</dbReference>
<name>V4AKS4_LOTGI</name>
<feature type="region of interest" description="Disordered" evidence="4">
    <location>
        <begin position="1"/>
        <end position="97"/>
    </location>
</feature>
<gene>
    <name evidence="5" type="ORF">LOTGIDRAFT_232438</name>
</gene>
<feature type="compositionally biased region" description="Low complexity" evidence="4">
    <location>
        <begin position="26"/>
        <end position="36"/>
    </location>
</feature>
<evidence type="ECO:0000256" key="4">
    <source>
        <dbReference type="SAM" id="MobiDB-lite"/>
    </source>
</evidence>
<dbReference type="Pfam" id="PF23761">
    <property type="entry name" value="Beta-prop_DCAF4"/>
    <property type="match status" value="1"/>
</dbReference>
<dbReference type="Gene3D" id="2.130.10.10">
    <property type="entry name" value="YVTN repeat-like/Quinoprotein amine dehydrogenase"/>
    <property type="match status" value="1"/>
</dbReference>
<dbReference type="PANTHER" id="PTHR44472">
    <property type="entry name" value="DDB1- AND CUL4-ASSOCIATED FACTOR 4-RELATED"/>
    <property type="match status" value="1"/>
</dbReference>
<keyword evidence="1 3" id="KW-0853">WD repeat</keyword>
<feature type="repeat" description="WD" evidence="3">
    <location>
        <begin position="441"/>
        <end position="482"/>
    </location>
</feature>
<protein>
    <submittedName>
        <fullName evidence="5">Uncharacterized protein</fullName>
    </submittedName>
</protein>
<keyword evidence="6" id="KW-1185">Reference proteome</keyword>
<evidence type="ECO:0000256" key="1">
    <source>
        <dbReference type="ARBA" id="ARBA00022574"/>
    </source>
</evidence>
<dbReference type="KEGG" id="lgi:LOTGIDRAFT_232438"/>
<dbReference type="SUPFAM" id="SSF50978">
    <property type="entry name" value="WD40 repeat-like"/>
    <property type="match status" value="1"/>
</dbReference>
<organism evidence="5 6">
    <name type="scientific">Lottia gigantea</name>
    <name type="common">Giant owl limpet</name>
    <dbReference type="NCBI Taxonomy" id="225164"/>
    <lineage>
        <taxon>Eukaryota</taxon>
        <taxon>Metazoa</taxon>
        <taxon>Spiralia</taxon>
        <taxon>Lophotrochozoa</taxon>
        <taxon>Mollusca</taxon>
        <taxon>Gastropoda</taxon>
        <taxon>Patellogastropoda</taxon>
        <taxon>Lottioidea</taxon>
        <taxon>Lottiidae</taxon>
        <taxon>Lottia</taxon>
    </lineage>
</organism>
<dbReference type="Proteomes" id="UP000030746">
    <property type="component" value="Unassembled WGS sequence"/>
</dbReference>
<dbReference type="PROSITE" id="PS50082">
    <property type="entry name" value="WD_REPEATS_2"/>
    <property type="match status" value="1"/>
</dbReference>
<dbReference type="InterPro" id="IPR036322">
    <property type="entry name" value="WD40_repeat_dom_sf"/>
</dbReference>
<sequence>MDRHNSKKNKRRECRKDSSDNDSSHMDSLASSSSSSNKRGRRGKQSDQHTSTSNQLLNSEIENPRSNKGSSKGGKNQSRNRRNRSKKSFNSERSDHSTEQSEDILLKFLSKLHRLSLNLTVDKRTNFLNYNLVSLTSLHIPGFYYDPDKKRYFKIMDNANITSAVTRETIAKEKSEKKRLEALQTLSTTQKCESLSDLTNLLFNSRQGDISHLNFRRTMLLNHARNLRLIKSQPFFENPVHGHEKVEHMIKMISSPSHDKLLCLWSMKETIMQRLQLVQLSRKKRDSENQRLSLNVQPRGTTVLQSWSKITNVCWAPFPNYPERRNILYTTNCHSTGQALAFIRNLDATSPRDVAFFDFSIGNQATWTCAWNYNTEKFSVGAEKTCLLIDVETRRLWELNTLNSDPLAQTFSSCHLLYSGTKKGQIVTHDLRSKSVRPIKCISHKSSISHLLLSTDDKYLYASDYSGKIKVWDMRKNSVVMQYDGLHNEYKRIPFYIDESNTLLYGAGQDGYSRIWCLKTGQLLLNLPPPCSTSWDTIPSLQFSGCWAKEQGNSGLLMGLGDKLYLYSS</sequence>
<feature type="compositionally biased region" description="Basic residues" evidence="4">
    <location>
        <begin position="1"/>
        <end position="13"/>
    </location>
</feature>
<dbReference type="GO" id="GO:0080008">
    <property type="term" value="C:Cul4-RING E3 ubiquitin ligase complex"/>
    <property type="evidence" value="ECO:0007669"/>
    <property type="project" value="TreeGrafter"/>
</dbReference>
<evidence type="ECO:0000256" key="3">
    <source>
        <dbReference type="PROSITE-ProRule" id="PRU00221"/>
    </source>
</evidence>
<evidence type="ECO:0000313" key="6">
    <source>
        <dbReference type="Proteomes" id="UP000030746"/>
    </source>
</evidence>